<dbReference type="EMBL" id="CP126116">
    <property type="protein sequence ID" value="WHZ57035.1"/>
    <property type="molecule type" value="Genomic_DNA"/>
</dbReference>
<proteinExistence type="predicted"/>
<evidence type="ECO:0000313" key="2">
    <source>
        <dbReference type="Proteomes" id="UP001226091"/>
    </source>
</evidence>
<dbReference type="Proteomes" id="UP001226091">
    <property type="component" value="Chromosome"/>
</dbReference>
<name>A0ACD4R972_9BACI</name>
<sequence>MKVQLKRVTRENWEEALTLKVKKEQSDFAPPVAVSLAKVYIKPDGDNVEYIPFAIYDKERMVGFIMHAYEENTTNMYWINGFIIDERYQGNGCGRSALSEIIQWIVSEFSICKEIRLTVCKENKIARELYNSFGFLPTGEVYAGEDVLFLSVD</sequence>
<accession>A0ACD4R972</accession>
<reference evidence="2" key="1">
    <citation type="journal article" date="2025" name="Aquaculture">
        <title>Assessment of the bioflocculant production and safety properties of Metabacillus hrfriensis sp. nov. based on phenotypic and whole-genome sequencing analysis.</title>
        <authorList>
            <person name="Zhang R."/>
            <person name="Zhao Z."/>
            <person name="Luo L."/>
            <person name="Wang S."/>
            <person name="Guo K."/>
            <person name="Xu W."/>
        </authorList>
    </citation>
    <scope>NUCLEOTIDE SEQUENCE [LARGE SCALE GENOMIC DNA]</scope>
    <source>
        <strain evidence="2">CT-WN-B3</strain>
    </source>
</reference>
<organism evidence="1 2">
    <name type="scientific">Metabacillus hrfriensis</name>
    <dbReference type="NCBI Taxonomy" id="3048891"/>
    <lineage>
        <taxon>Bacteria</taxon>
        <taxon>Bacillati</taxon>
        <taxon>Bacillota</taxon>
        <taxon>Bacilli</taxon>
        <taxon>Bacillales</taxon>
        <taxon>Bacillaceae</taxon>
        <taxon>Metabacillus</taxon>
    </lineage>
</organism>
<protein>
    <submittedName>
        <fullName evidence="1">GNAT family N-acetyltransferase</fullName>
    </submittedName>
</protein>
<gene>
    <name evidence="1" type="ORF">QLQ22_20600</name>
</gene>
<keyword evidence="2" id="KW-1185">Reference proteome</keyword>
<evidence type="ECO:0000313" key="1">
    <source>
        <dbReference type="EMBL" id="WHZ57035.1"/>
    </source>
</evidence>